<organism evidence="1 2">
    <name type="scientific">Melipona bicolor</name>
    <dbReference type="NCBI Taxonomy" id="60889"/>
    <lineage>
        <taxon>Eukaryota</taxon>
        <taxon>Metazoa</taxon>
        <taxon>Ecdysozoa</taxon>
        <taxon>Arthropoda</taxon>
        <taxon>Hexapoda</taxon>
        <taxon>Insecta</taxon>
        <taxon>Pterygota</taxon>
        <taxon>Neoptera</taxon>
        <taxon>Endopterygota</taxon>
        <taxon>Hymenoptera</taxon>
        <taxon>Apocrita</taxon>
        <taxon>Aculeata</taxon>
        <taxon>Apoidea</taxon>
        <taxon>Anthophila</taxon>
        <taxon>Apidae</taxon>
        <taxon>Melipona</taxon>
    </lineage>
</organism>
<reference evidence="1" key="1">
    <citation type="submission" date="2021-10" db="EMBL/GenBank/DDBJ databases">
        <title>Melipona bicolor Genome sequencing and assembly.</title>
        <authorList>
            <person name="Araujo N.S."/>
            <person name="Arias M.C."/>
        </authorList>
    </citation>
    <scope>NUCLEOTIDE SEQUENCE</scope>
    <source>
        <strain evidence="1">USP_2M_L1-L4_2017</strain>
        <tissue evidence="1">Whole body</tissue>
    </source>
</reference>
<dbReference type="AlphaFoldDB" id="A0AA40FR24"/>
<dbReference type="Proteomes" id="UP001177670">
    <property type="component" value="Unassembled WGS sequence"/>
</dbReference>
<proteinExistence type="predicted"/>
<keyword evidence="2" id="KW-1185">Reference proteome</keyword>
<protein>
    <submittedName>
        <fullName evidence="1">Uncharacterized protein</fullName>
    </submittedName>
</protein>
<sequence>MCHEDTPIGLRLIRWLMGDNADSAAAEFCHIFDATVTYNVTISETPHILRFPKTFTING</sequence>
<comment type="caution">
    <text evidence="1">The sequence shown here is derived from an EMBL/GenBank/DDBJ whole genome shotgun (WGS) entry which is preliminary data.</text>
</comment>
<gene>
    <name evidence="1" type="ORF">K0M31_008462</name>
</gene>
<accession>A0AA40FR24</accession>
<evidence type="ECO:0000313" key="1">
    <source>
        <dbReference type="EMBL" id="KAK1123767.1"/>
    </source>
</evidence>
<evidence type="ECO:0000313" key="2">
    <source>
        <dbReference type="Proteomes" id="UP001177670"/>
    </source>
</evidence>
<name>A0AA40FR24_9HYME</name>
<dbReference type="EMBL" id="JAHYIQ010000020">
    <property type="protein sequence ID" value="KAK1123767.1"/>
    <property type="molecule type" value="Genomic_DNA"/>
</dbReference>